<dbReference type="Pfam" id="PF01609">
    <property type="entry name" value="DDE_Tnp_1"/>
    <property type="match status" value="1"/>
</dbReference>
<accession>A0A497JF09</accession>
<dbReference type="EMBL" id="QMWO01000129">
    <property type="protein sequence ID" value="RLG68688.1"/>
    <property type="molecule type" value="Genomic_DNA"/>
</dbReference>
<dbReference type="InterPro" id="IPR053520">
    <property type="entry name" value="Transposase_Tn903"/>
</dbReference>
<comment type="caution">
    <text evidence="2">The sequence shown here is derived from an EMBL/GenBank/DDBJ whole genome shotgun (WGS) entry which is preliminary data.</text>
</comment>
<evidence type="ECO:0000313" key="3">
    <source>
        <dbReference type="Proteomes" id="UP000277633"/>
    </source>
</evidence>
<dbReference type="GO" id="GO:0006313">
    <property type="term" value="P:DNA transposition"/>
    <property type="evidence" value="ECO:0007669"/>
    <property type="project" value="InterPro"/>
</dbReference>
<dbReference type="InterPro" id="IPR012337">
    <property type="entry name" value="RNaseH-like_sf"/>
</dbReference>
<name>A0A497JF09_9ARCH</name>
<organism evidence="2 3">
    <name type="scientific">Candidatus Iainarchaeum sp</name>
    <dbReference type="NCBI Taxonomy" id="3101447"/>
    <lineage>
        <taxon>Archaea</taxon>
        <taxon>Candidatus Iainarchaeota</taxon>
        <taxon>Candidatus Iainarchaeia</taxon>
        <taxon>Candidatus Iainarchaeales</taxon>
        <taxon>Candidatus Iainarchaeaceae</taxon>
        <taxon>Candidatus Iainarchaeum</taxon>
    </lineage>
</organism>
<dbReference type="InterPro" id="IPR053172">
    <property type="entry name" value="Tn903_transposase"/>
</dbReference>
<dbReference type="InterPro" id="IPR002559">
    <property type="entry name" value="Transposase_11"/>
</dbReference>
<feature type="domain" description="Transposase IS4-like" evidence="1">
    <location>
        <begin position="6"/>
        <end position="184"/>
    </location>
</feature>
<dbReference type="NCBIfam" id="NF033579">
    <property type="entry name" value="transpos_IS5_2"/>
    <property type="match status" value="1"/>
</dbReference>
<dbReference type="AlphaFoldDB" id="A0A497JF09"/>
<sequence length="187" mass="22153">MCVTNRGEWMRKIHRKGRITECKGFLKVHIAVDVKSKQIVALEVTRENVADNRMFAPLLIQSIENTNRGIDKVFGDMGYDSYINFEICEEAGIEPVIMVRKNSAMQPPPESFRNRRRKVCRARYKYAREQFQNIEKWKKEKGYGLRWIAESAFSALKRCYGKHVMARKFENMQQELLFKVFLYNQLM</sequence>
<gene>
    <name evidence="2" type="ORF">DRO07_03200</name>
</gene>
<dbReference type="GO" id="GO:0004803">
    <property type="term" value="F:transposase activity"/>
    <property type="evidence" value="ECO:0007669"/>
    <property type="project" value="InterPro"/>
</dbReference>
<protein>
    <submittedName>
        <fullName evidence="2">IS5 family transposase</fullName>
    </submittedName>
</protein>
<evidence type="ECO:0000259" key="1">
    <source>
        <dbReference type="Pfam" id="PF01609"/>
    </source>
</evidence>
<evidence type="ECO:0000313" key="2">
    <source>
        <dbReference type="EMBL" id="RLG68688.1"/>
    </source>
</evidence>
<dbReference type="SUPFAM" id="SSF53098">
    <property type="entry name" value="Ribonuclease H-like"/>
    <property type="match status" value="1"/>
</dbReference>
<dbReference type="PANTHER" id="PTHR34631">
    <property type="match status" value="1"/>
</dbReference>
<proteinExistence type="predicted"/>
<dbReference type="GO" id="GO:0003677">
    <property type="term" value="F:DNA binding"/>
    <property type="evidence" value="ECO:0007669"/>
    <property type="project" value="InterPro"/>
</dbReference>
<reference evidence="2 3" key="1">
    <citation type="submission" date="2018-06" db="EMBL/GenBank/DDBJ databases">
        <title>Extensive metabolic versatility and redundancy in microbially diverse, dynamic hydrothermal sediments.</title>
        <authorList>
            <person name="Dombrowski N."/>
            <person name="Teske A."/>
            <person name="Baker B.J."/>
        </authorList>
    </citation>
    <scope>NUCLEOTIDE SEQUENCE [LARGE SCALE GENOMIC DNA]</scope>
    <source>
        <strain evidence="2">B9_G13</strain>
    </source>
</reference>
<dbReference type="PANTHER" id="PTHR34631:SF3">
    <property type="entry name" value="ISSOD12 TRANSPOSASE TNPA_ISSOD12"/>
    <property type="match status" value="1"/>
</dbReference>
<dbReference type="Proteomes" id="UP000277633">
    <property type="component" value="Unassembled WGS sequence"/>
</dbReference>